<gene>
    <name evidence="1" type="ORF">DPEC_G00184990</name>
</gene>
<comment type="caution">
    <text evidence="1">The sequence shown here is derived from an EMBL/GenBank/DDBJ whole genome shotgun (WGS) entry which is preliminary data.</text>
</comment>
<accession>A0ACC2GBP6</accession>
<protein>
    <submittedName>
        <fullName evidence="1">Uncharacterized protein</fullName>
    </submittedName>
</protein>
<reference evidence="1" key="1">
    <citation type="submission" date="2021-05" db="EMBL/GenBank/DDBJ databases">
        <authorList>
            <person name="Pan Q."/>
            <person name="Jouanno E."/>
            <person name="Zahm M."/>
            <person name="Klopp C."/>
            <person name="Cabau C."/>
            <person name="Louis A."/>
            <person name="Berthelot C."/>
            <person name="Parey E."/>
            <person name="Roest Crollius H."/>
            <person name="Montfort J."/>
            <person name="Robinson-Rechavi M."/>
            <person name="Bouchez O."/>
            <person name="Lampietro C."/>
            <person name="Lopez Roques C."/>
            <person name="Donnadieu C."/>
            <person name="Postlethwait J."/>
            <person name="Bobe J."/>
            <person name="Dillon D."/>
            <person name="Chandos A."/>
            <person name="von Hippel F."/>
            <person name="Guiguen Y."/>
        </authorList>
    </citation>
    <scope>NUCLEOTIDE SEQUENCE</scope>
    <source>
        <strain evidence="1">YG-Jan2019</strain>
    </source>
</reference>
<dbReference type="EMBL" id="CM055742">
    <property type="protein sequence ID" value="KAJ8000880.1"/>
    <property type="molecule type" value="Genomic_DNA"/>
</dbReference>
<evidence type="ECO:0000313" key="2">
    <source>
        <dbReference type="Proteomes" id="UP001157502"/>
    </source>
</evidence>
<sequence>MEESLAVKCSQGRLRRYVQWRQLRLVTNSSLSLPVDVWKEAAVARKPDGSRLFKPSFMAVHRPRGEVKEPSQREPVGLVRHTAVWVVPEGEELCGGSEDSQRKTSPGVFPINHSRVP</sequence>
<name>A0ACC2GBP6_DALPE</name>
<dbReference type="Proteomes" id="UP001157502">
    <property type="component" value="Chromosome 15"/>
</dbReference>
<organism evidence="1 2">
    <name type="scientific">Dallia pectoralis</name>
    <name type="common">Alaska blackfish</name>
    <dbReference type="NCBI Taxonomy" id="75939"/>
    <lineage>
        <taxon>Eukaryota</taxon>
        <taxon>Metazoa</taxon>
        <taxon>Chordata</taxon>
        <taxon>Craniata</taxon>
        <taxon>Vertebrata</taxon>
        <taxon>Euteleostomi</taxon>
        <taxon>Actinopterygii</taxon>
        <taxon>Neopterygii</taxon>
        <taxon>Teleostei</taxon>
        <taxon>Protacanthopterygii</taxon>
        <taxon>Esociformes</taxon>
        <taxon>Umbridae</taxon>
        <taxon>Dallia</taxon>
    </lineage>
</organism>
<keyword evidence="2" id="KW-1185">Reference proteome</keyword>
<proteinExistence type="predicted"/>
<evidence type="ECO:0000313" key="1">
    <source>
        <dbReference type="EMBL" id="KAJ8000880.1"/>
    </source>
</evidence>